<dbReference type="EMBL" id="KV744946">
    <property type="protein sequence ID" value="OCK80768.1"/>
    <property type="molecule type" value="Genomic_DNA"/>
</dbReference>
<dbReference type="PANTHER" id="PTHR24171">
    <property type="entry name" value="ANKYRIN REPEAT DOMAIN-CONTAINING PROTEIN 39-RELATED"/>
    <property type="match status" value="1"/>
</dbReference>
<feature type="compositionally biased region" description="Basic and acidic residues" evidence="5">
    <location>
        <begin position="617"/>
        <end position="634"/>
    </location>
</feature>
<dbReference type="PROSITE" id="PS50088">
    <property type="entry name" value="ANK_REPEAT"/>
    <property type="match status" value="4"/>
</dbReference>
<feature type="region of interest" description="Disordered" evidence="5">
    <location>
        <begin position="1740"/>
        <end position="1768"/>
    </location>
</feature>
<feature type="region of interest" description="Disordered" evidence="5">
    <location>
        <begin position="1781"/>
        <end position="1801"/>
    </location>
</feature>
<feature type="region of interest" description="Disordered" evidence="5">
    <location>
        <begin position="597"/>
        <end position="686"/>
    </location>
</feature>
<accession>A0A8E2EBH1</accession>
<keyword evidence="1" id="KW-0677">Repeat</keyword>
<evidence type="ECO:0000256" key="5">
    <source>
        <dbReference type="SAM" id="MobiDB-lite"/>
    </source>
</evidence>
<feature type="repeat" description="ANK" evidence="3">
    <location>
        <begin position="699"/>
        <end position="721"/>
    </location>
</feature>
<evidence type="ECO:0000256" key="2">
    <source>
        <dbReference type="ARBA" id="ARBA00023043"/>
    </source>
</evidence>
<feature type="compositionally biased region" description="Acidic residues" evidence="5">
    <location>
        <begin position="635"/>
        <end position="654"/>
    </location>
</feature>
<feature type="compositionally biased region" description="Acidic residues" evidence="5">
    <location>
        <begin position="1175"/>
        <end position="1190"/>
    </location>
</feature>
<feature type="repeat" description="ANK" evidence="3">
    <location>
        <begin position="1477"/>
        <end position="1509"/>
    </location>
</feature>
<feature type="coiled-coil region" evidence="4">
    <location>
        <begin position="998"/>
        <end position="1034"/>
    </location>
</feature>
<dbReference type="InterPro" id="IPR036770">
    <property type="entry name" value="Ankyrin_rpt-contain_sf"/>
</dbReference>
<keyword evidence="2 3" id="KW-0040">ANK repeat</keyword>
<feature type="region of interest" description="Disordered" evidence="5">
    <location>
        <begin position="1163"/>
        <end position="1191"/>
    </location>
</feature>
<dbReference type="OrthoDB" id="539213at2759"/>
<name>A0A8E2EBH1_9PEZI</name>
<dbReference type="Pfam" id="PF12796">
    <property type="entry name" value="Ank_2"/>
    <property type="match status" value="1"/>
</dbReference>
<evidence type="ECO:0000313" key="7">
    <source>
        <dbReference type="Proteomes" id="UP000250266"/>
    </source>
</evidence>
<feature type="repeat" description="ANK" evidence="3">
    <location>
        <begin position="572"/>
        <end position="604"/>
    </location>
</feature>
<protein>
    <submittedName>
        <fullName evidence="6">Ankyrin repeat protein</fullName>
    </submittedName>
</protein>
<feature type="compositionally biased region" description="Polar residues" evidence="5">
    <location>
        <begin position="657"/>
        <end position="668"/>
    </location>
</feature>
<organism evidence="6 7">
    <name type="scientific">Lepidopterella palustris CBS 459.81</name>
    <dbReference type="NCBI Taxonomy" id="1314670"/>
    <lineage>
        <taxon>Eukaryota</taxon>
        <taxon>Fungi</taxon>
        <taxon>Dikarya</taxon>
        <taxon>Ascomycota</taxon>
        <taxon>Pezizomycotina</taxon>
        <taxon>Dothideomycetes</taxon>
        <taxon>Pleosporomycetidae</taxon>
        <taxon>Mytilinidiales</taxon>
        <taxon>Argynnaceae</taxon>
        <taxon>Lepidopterella</taxon>
    </lineage>
</organism>
<dbReference type="Pfam" id="PF00023">
    <property type="entry name" value="Ank"/>
    <property type="match status" value="1"/>
</dbReference>
<feature type="compositionally biased region" description="Basic and acidic residues" evidence="5">
    <location>
        <begin position="1746"/>
        <end position="1757"/>
    </location>
</feature>
<feature type="repeat" description="ANK" evidence="3">
    <location>
        <begin position="539"/>
        <end position="571"/>
    </location>
</feature>
<sequence length="1801" mass="202048">MAFLSVMDLPPVPAKHADFIPYIQAHPDKPVAELLEPYKQYDAKLREIYAQEPSHPALNNHFINTVPIFASHEADVKIRARDLDSETADEKEKYLMPLKDEDRKENGSPAIVKDLKTFQQNLAVFSESSLVDLDWNNVVAAGSSVVTSLLPVPEKYNGSKRALRQYYHEIVAPASDVDLFLYGLTEEEAVKKIIQIETKIRDSILTETTTIRTKNTITIASQYPTRHVQIVLRIYKSVSEILTGFDVDCSCAAYDGKQVYASPRAILAYMTQRNTIDLSRRSPSYENRLSKYSHRGFEVYWPLLDRSKIDPTIFERSFARTVGLARLLVLEKLPKSSDRDSYMDQRRRERGRPSINRYSRFARRIGGNIKEDHEDEVAEWVEQEEVSDYSTFTIPYGEKFHAKKIEKLLYTKDLLLNAEWNKPEDRQVNLHRHPAFFGYAEDVIHDCCGYCPQPITPEEEDAAQVERKIYVSGEISFIKDDAGRQAIGSFNPITDDDWTEMAYVGNTTRLCQAIADSDLEHVQDWLSQEGSDPNCRDYTGRTPLHLAVTSSSPEIVQCLVDHGARLVARLADGRTALHLAAARGNVEMVKIILQKSEQNEEEEAKKEDIRRKAKAAAKKEAGKTKEPARENNKDQDDESDGEMVDPEDSEDEDVDMRSTTTGSFIKVNTESKEEADNIPEDDDEEEPDFYDINVLAWDTACSPLHLAIVNGHIDVVKELVQTFGADVLLPIKLLKQYDKSPRAAILTLVLALQLPLEEAKSMAKVLLELGASSAQADMNQTSALQYVAGLKPELLETLFDHDEPAAKKAINHLAVTGSTWNPAAKSPLMTAIEGRNVLGALKMLEAGANPKVDFDAWMKSVQVKFEDVATRDSKRNNGDFLKSVEQPVILAVQTELPSVVLELLARGADINTLTKVTQNCVENEWQRRYNKMESLLDLVQAKLQDLRNYKGEDSVFTFPEVLLIEGKDYLKDIEKDTYKYFVASIALKKAKEQDKISQENHQQTVKEARNRKGVAEKKKAVQALIVEFQELEAELMKRGAKTCKELLPDLVTPPGNDLYAPLDFNTNKPKLFNIEFNFDVHDLTDEKREGYLKLYEAAWIGDAATLKSLTLAPWGPNTDRTPLKISVSDSHKFTPFSIAVLRGHLDLAKVILEITQAQYKPKETKGKERYNMASEDSDYDESDMEDDDRDGGELHVRKEIVDDQFTIDNIGEISTQVKSHTTALDVLGWHCPVGKYAKEFFGDRQYTCGSTGRPINAEVADSLVQFSILANDMDLFTFLLNLKIEYTRRFSKDGSTNIPSFSTDAFEYAIRLGRLPMLAAMIKHTGAGMALEALVKKSGVKIEEKPKYYQGLSVHGKKRADWAAALRGVQMQSVNEKVPPPLEAAFQGSIDSVEWFLSDSPMRHYQEFAEANKADKRLQHLAQANGGFDKVLCTWLGARSGLILHCAVLSEPTPDSARLLEYLIKVAPESLHTKSAAGHTPLALAFSLRRETAARVLIAAGADQTTRDHKGNNLLHILLCNIYNGSGLSTYKLQSFLSLLEPRLHASLLVERSQDGPGAASPLAKWLHVAYNNTDGFAYYNRNGDETKDKLSILRTLLDFSGPDGYKCLELLDGAGDTPLHQLVKMQAEESMKMMLERRPDLMYRENATGRTPAEMAEDAYVAERVKDVPSLPVWSVSGVVGRTPESFVEEAGAGADGKNGVSKTERVWIICREGMVKVPGRRRLVSLFEANEVAKRLATRQTAKRNGERRRGGRGEEDGEGGEEERMDEVELWYLKASGWDDKGIDDAGEKRDEDVVMSG</sequence>
<feature type="compositionally biased region" description="Acidic residues" evidence="5">
    <location>
        <begin position="1758"/>
        <end position="1768"/>
    </location>
</feature>
<dbReference type="PROSITE" id="PS50297">
    <property type="entry name" value="ANK_REP_REGION"/>
    <property type="match status" value="3"/>
</dbReference>
<evidence type="ECO:0000256" key="4">
    <source>
        <dbReference type="SAM" id="Coils"/>
    </source>
</evidence>
<dbReference type="PRINTS" id="PR01415">
    <property type="entry name" value="ANKYRIN"/>
</dbReference>
<reference evidence="6 7" key="1">
    <citation type="journal article" date="2016" name="Nat. Commun.">
        <title>Ectomycorrhizal ecology is imprinted in the genome of the dominant symbiotic fungus Cenococcum geophilum.</title>
        <authorList>
            <consortium name="DOE Joint Genome Institute"/>
            <person name="Peter M."/>
            <person name="Kohler A."/>
            <person name="Ohm R.A."/>
            <person name="Kuo A."/>
            <person name="Krutzmann J."/>
            <person name="Morin E."/>
            <person name="Arend M."/>
            <person name="Barry K.W."/>
            <person name="Binder M."/>
            <person name="Choi C."/>
            <person name="Clum A."/>
            <person name="Copeland A."/>
            <person name="Grisel N."/>
            <person name="Haridas S."/>
            <person name="Kipfer T."/>
            <person name="LaButti K."/>
            <person name="Lindquist E."/>
            <person name="Lipzen A."/>
            <person name="Maire R."/>
            <person name="Meier B."/>
            <person name="Mihaltcheva S."/>
            <person name="Molinier V."/>
            <person name="Murat C."/>
            <person name="Poggeler S."/>
            <person name="Quandt C.A."/>
            <person name="Sperisen C."/>
            <person name="Tritt A."/>
            <person name="Tisserant E."/>
            <person name="Crous P.W."/>
            <person name="Henrissat B."/>
            <person name="Nehls U."/>
            <person name="Egli S."/>
            <person name="Spatafora J.W."/>
            <person name="Grigoriev I.V."/>
            <person name="Martin F.M."/>
        </authorList>
    </citation>
    <scope>NUCLEOTIDE SEQUENCE [LARGE SCALE GENOMIC DNA]</scope>
    <source>
        <strain evidence="6 7">CBS 459.81</strain>
    </source>
</reference>
<evidence type="ECO:0000313" key="6">
    <source>
        <dbReference type="EMBL" id="OCK80768.1"/>
    </source>
</evidence>
<gene>
    <name evidence="6" type="ORF">K432DRAFT_425490</name>
</gene>
<dbReference type="SMART" id="SM00248">
    <property type="entry name" value="ANK"/>
    <property type="match status" value="8"/>
</dbReference>
<dbReference type="SUPFAM" id="SSF48403">
    <property type="entry name" value="Ankyrin repeat"/>
    <property type="match status" value="3"/>
</dbReference>
<proteinExistence type="predicted"/>
<dbReference type="Gene3D" id="1.25.40.20">
    <property type="entry name" value="Ankyrin repeat-containing domain"/>
    <property type="match status" value="4"/>
</dbReference>
<evidence type="ECO:0000256" key="3">
    <source>
        <dbReference type="PROSITE-ProRule" id="PRU00023"/>
    </source>
</evidence>
<evidence type="ECO:0000256" key="1">
    <source>
        <dbReference type="ARBA" id="ARBA00022737"/>
    </source>
</evidence>
<keyword evidence="7" id="KW-1185">Reference proteome</keyword>
<keyword evidence="4" id="KW-0175">Coiled coil</keyword>
<dbReference type="Proteomes" id="UP000250266">
    <property type="component" value="Unassembled WGS sequence"/>
</dbReference>
<dbReference type="InterPro" id="IPR002110">
    <property type="entry name" value="Ankyrin_rpt"/>
</dbReference>
<feature type="compositionally biased region" description="Acidic residues" evidence="5">
    <location>
        <begin position="676"/>
        <end position="686"/>
    </location>
</feature>